<dbReference type="InterPro" id="IPR036683">
    <property type="entry name" value="CO_DH_flav_C_dom_sf"/>
</dbReference>
<dbReference type="InterPro" id="IPR002346">
    <property type="entry name" value="Mopterin_DH_FAD-bd"/>
</dbReference>
<dbReference type="InterPro" id="IPR016167">
    <property type="entry name" value="FAD-bd_PCMH_sub1"/>
</dbReference>
<evidence type="ECO:0000256" key="1">
    <source>
        <dbReference type="ARBA" id="ARBA00023002"/>
    </source>
</evidence>
<dbReference type="SMART" id="SM01092">
    <property type="entry name" value="CO_deh_flav_C"/>
    <property type="match status" value="1"/>
</dbReference>
<evidence type="ECO:0000259" key="2">
    <source>
        <dbReference type="PROSITE" id="PS51387"/>
    </source>
</evidence>
<dbReference type="InterPro" id="IPR005107">
    <property type="entry name" value="CO_DH_flav_C"/>
</dbReference>
<dbReference type="InterPro" id="IPR016169">
    <property type="entry name" value="FAD-bd_PCMH_sub2"/>
</dbReference>
<dbReference type="EC" id="1.17.1.4" evidence="3"/>
<dbReference type="InterPro" id="IPR036318">
    <property type="entry name" value="FAD-bd_PCMH-like_sf"/>
</dbReference>
<dbReference type="PANTHER" id="PTHR42659:SF1">
    <property type="entry name" value="OXIDOREDUCTASE"/>
    <property type="match status" value="1"/>
</dbReference>
<dbReference type="InterPro" id="IPR016166">
    <property type="entry name" value="FAD-bd_PCMH"/>
</dbReference>
<dbReference type="SUPFAM" id="SSF55447">
    <property type="entry name" value="CO dehydrogenase flavoprotein C-terminal domain-like"/>
    <property type="match status" value="1"/>
</dbReference>
<sequence length="331" mass="34928">MRAFAYERVSDAGEAQRIASETTETMFLAGGTNVTDLMRLGVARPELLVDVSGLPYDVVEHRTDGSVHIGALVRNDDLAGDTGVRARFPAVSKAVLAGASGQLRSMATTGGNLLQRTRCTYFQDVTKPCNKRVPGSGCPAIEGASRDLGVLGVSDSCIATHPSDLAVALTALDALVHIRTTDGATRSVPLDELYRLPGATPQEETTLERGELITAVELPAPPMGSSTYRKVRDRWSYAFALVSVAASLSLDNTGSVQSVRVALGGVASKPWRARTIEQMLLGERLTEAGIRTAAASEFADARTTAANAFKVDLAIDVVAAELLALAGEESR</sequence>
<dbReference type="RefSeq" id="WP_184784110.1">
    <property type="nucleotide sequence ID" value="NZ_JACHMG010000001.1"/>
</dbReference>
<dbReference type="Pfam" id="PF03450">
    <property type="entry name" value="CO_deh_flav_C"/>
    <property type="match status" value="1"/>
</dbReference>
<evidence type="ECO:0000313" key="4">
    <source>
        <dbReference type="Proteomes" id="UP000581769"/>
    </source>
</evidence>
<dbReference type="Pfam" id="PF00941">
    <property type="entry name" value="FAD_binding_5"/>
    <property type="match status" value="1"/>
</dbReference>
<feature type="domain" description="FAD-binding PCMH-type" evidence="2">
    <location>
        <begin position="1"/>
        <end position="223"/>
    </location>
</feature>
<dbReference type="InterPro" id="IPR051312">
    <property type="entry name" value="Diverse_Substr_Oxidored"/>
</dbReference>
<dbReference type="Proteomes" id="UP000581769">
    <property type="component" value="Unassembled WGS sequence"/>
</dbReference>
<dbReference type="GO" id="GO:0004854">
    <property type="term" value="F:xanthine dehydrogenase activity"/>
    <property type="evidence" value="ECO:0007669"/>
    <property type="project" value="UniProtKB-EC"/>
</dbReference>
<evidence type="ECO:0000313" key="3">
    <source>
        <dbReference type="EMBL" id="MBB4689606.1"/>
    </source>
</evidence>
<dbReference type="AlphaFoldDB" id="A0A840J3F7"/>
<dbReference type="Gene3D" id="3.30.43.10">
    <property type="entry name" value="Uridine Diphospho-n-acetylenolpyruvylglucosamine Reductase, domain 2"/>
    <property type="match status" value="1"/>
</dbReference>
<proteinExistence type="predicted"/>
<gene>
    <name evidence="3" type="ORF">BJY18_007091</name>
</gene>
<organism evidence="3 4">
    <name type="scientific">Amycolatopsis jiangsuensis</name>
    <dbReference type="NCBI Taxonomy" id="1181879"/>
    <lineage>
        <taxon>Bacteria</taxon>
        <taxon>Bacillati</taxon>
        <taxon>Actinomycetota</taxon>
        <taxon>Actinomycetes</taxon>
        <taxon>Pseudonocardiales</taxon>
        <taxon>Pseudonocardiaceae</taxon>
        <taxon>Amycolatopsis</taxon>
    </lineage>
</organism>
<reference evidence="3 4" key="1">
    <citation type="submission" date="2020-08" db="EMBL/GenBank/DDBJ databases">
        <title>Sequencing the genomes of 1000 actinobacteria strains.</title>
        <authorList>
            <person name="Klenk H.-P."/>
        </authorList>
    </citation>
    <scope>NUCLEOTIDE SEQUENCE [LARGE SCALE GENOMIC DNA]</scope>
    <source>
        <strain evidence="3 4">DSM 45859</strain>
    </source>
</reference>
<dbReference type="EMBL" id="JACHMG010000001">
    <property type="protein sequence ID" value="MBB4689606.1"/>
    <property type="molecule type" value="Genomic_DNA"/>
</dbReference>
<dbReference type="PROSITE" id="PS51387">
    <property type="entry name" value="FAD_PCMH"/>
    <property type="match status" value="1"/>
</dbReference>
<comment type="caution">
    <text evidence="3">The sequence shown here is derived from an EMBL/GenBank/DDBJ whole genome shotgun (WGS) entry which is preliminary data.</text>
</comment>
<keyword evidence="4" id="KW-1185">Reference proteome</keyword>
<name>A0A840J3F7_9PSEU</name>
<keyword evidence="1 3" id="KW-0560">Oxidoreductase</keyword>
<accession>A0A840J3F7</accession>
<dbReference type="Gene3D" id="3.30.390.50">
    <property type="entry name" value="CO dehydrogenase flavoprotein, C-terminal domain"/>
    <property type="match status" value="1"/>
</dbReference>
<dbReference type="PANTHER" id="PTHR42659">
    <property type="entry name" value="XANTHINE DEHYDROGENASE SUBUNIT C-RELATED"/>
    <property type="match status" value="1"/>
</dbReference>
<protein>
    <submittedName>
        <fullName evidence="3">Xanthine dehydrogenase YagS FAD-binding subunit</fullName>
        <ecNumber evidence="3">1.17.1.4</ecNumber>
    </submittedName>
</protein>
<dbReference type="Gene3D" id="3.30.465.10">
    <property type="match status" value="1"/>
</dbReference>
<dbReference type="GO" id="GO:0071949">
    <property type="term" value="F:FAD binding"/>
    <property type="evidence" value="ECO:0007669"/>
    <property type="project" value="InterPro"/>
</dbReference>
<dbReference type="SUPFAM" id="SSF56176">
    <property type="entry name" value="FAD-binding/transporter-associated domain-like"/>
    <property type="match status" value="1"/>
</dbReference>